<evidence type="ECO:0000259" key="1">
    <source>
        <dbReference type="Pfam" id="PF02541"/>
    </source>
</evidence>
<dbReference type="KEGG" id="vbl:L21SP4_01814"/>
<keyword evidence="4" id="KW-1185">Reference proteome</keyword>
<name>A0A0G3EF18_9BACT</name>
<dbReference type="InterPro" id="IPR050273">
    <property type="entry name" value="GppA/Ppx_hydrolase"/>
</dbReference>
<dbReference type="InterPro" id="IPR043129">
    <property type="entry name" value="ATPase_NBD"/>
</dbReference>
<dbReference type="Gene3D" id="3.30.420.40">
    <property type="match status" value="1"/>
</dbReference>
<evidence type="ECO:0000259" key="2">
    <source>
        <dbReference type="Pfam" id="PF21447"/>
    </source>
</evidence>
<proteinExistence type="predicted"/>
<dbReference type="InterPro" id="IPR003607">
    <property type="entry name" value="HD/PDEase_dom"/>
</dbReference>
<protein>
    <submittedName>
        <fullName evidence="3">Exopolyphosphatase</fullName>
        <ecNumber evidence="3">3.6.1.11</ecNumber>
    </submittedName>
</protein>
<evidence type="ECO:0000313" key="3">
    <source>
        <dbReference type="EMBL" id="AKJ65051.1"/>
    </source>
</evidence>
<dbReference type="EC" id="3.6.1.11" evidence="3"/>
<organism evidence="3 4">
    <name type="scientific">Kiritimatiella glycovorans</name>
    <dbReference type="NCBI Taxonomy" id="1307763"/>
    <lineage>
        <taxon>Bacteria</taxon>
        <taxon>Pseudomonadati</taxon>
        <taxon>Kiritimatiellota</taxon>
        <taxon>Kiritimatiellia</taxon>
        <taxon>Kiritimatiellales</taxon>
        <taxon>Kiritimatiellaceae</taxon>
        <taxon>Kiritimatiella</taxon>
    </lineage>
</organism>
<accession>A0A0G3EF18</accession>
<gene>
    <name evidence="3" type="primary">ppx</name>
    <name evidence="3" type="ORF">L21SP4_01814</name>
</gene>
<dbReference type="CDD" id="cd24006">
    <property type="entry name" value="ASKHA_NBD_PPX_GppA"/>
    <property type="match status" value="1"/>
</dbReference>
<reference evidence="3 4" key="2">
    <citation type="journal article" date="2016" name="ISME J.">
        <title>Characterization of the first cultured representative of Verrucomicrobia subdivision 5 indicates the proposal of a novel phylum.</title>
        <authorList>
            <person name="Spring S."/>
            <person name="Bunk B."/>
            <person name="Sproer C."/>
            <person name="Schumann P."/>
            <person name="Rohde M."/>
            <person name="Tindall B.J."/>
            <person name="Klenk H.P."/>
        </authorList>
    </citation>
    <scope>NUCLEOTIDE SEQUENCE [LARGE SCALE GENOMIC DNA]</scope>
    <source>
        <strain evidence="3 4">L21-Fru-AB</strain>
    </source>
</reference>
<dbReference type="InterPro" id="IPR048950">
    <property type="entry name" value="Ppx_GppA_C"/>
</dbReference>
<dbReference type="AlphaFoldDB" id="A0A0G3EF18"/>
<dbReference type="Pfam" id="PF21447">
    <property type="entry name" value="Ppx-GppA_III"/>
    <property type="match status" value="1"/>
</dbReference>
<evidence type="ECO:0000313" key="4">
    <source>
        <dbReference type="Proteomes" id="UP000035268"/>
    </source>
</evidence>
<sequence>MRAVIDIGATSVRMAVAQIAGDGSVEMLESLQQGVGLGRDTFTTGRIRLSTTEECVRVLRSFREVLRQYRIDHPDCLRAVATSAVREARNRDAFLDRLYIATGIPVEAIDGAEVNRLTFFSVQALLREHEALLSDQLLVVEVGGGSTEILGFRQGRVAFAHTYRIGAFRLREMLEDYRQPQAQLREILDSEARTGVRQIRETFRGRKSPVILYLGGEARFAAARLGAKQGGAVQRIAVTRLAKLADEMLGYSVDELVRRYHLSYSDAETLGPALLTQVRLAEALNLRYVYTGTPTLRDGLIAEMAAGSAWTSDFVEQILASVQEVGRKFDYDYAHAEVVVTAARKLFDALRDEHQLSFHYEVLLIVAGWLHDIGTYISNRSHHKHTQYLIENSDIFGLSGEDLKLAALVARYHRRAVPRPTHEDYMQLDRSRKLTVSKLASILRVADALDRGHAQHLRDMSVTVEPDRVVIEAARPGDVTLENMALREKGRFFEQIYGRKVVLRPSRRGE</sequence>
<keyword evidence="3" id="KW-0378">Hydrolase</keyword>
<dbReference type="CDD" id="cd00077">
    <property type="entry name" value="HDc"/>
    <property type="match status" value="1"/>
</dbReference>
<feature type="domain" description="Ppx/GppA phosphatase N-terminal" evidence="1">
    <location>
        <begin position="22"/>
        <end position="305"/>
    </location>
</feature>
<dbReference type="InterPro" id="IPR003695">
    <property type="entry name" value="Ppx_GppA_N"/>
</dbReference>
<dbReference type="PATRIC" id="fig|1609981.3.peg.1884"/>
<reference evidence="4" key="1">
    <citation type="submission" date="2015-02" db="EMBL/GenBank/DDBJ databases">
        <title>Description and complete genome sequence of the first cultured representative of the subdivision 5 of the Verrucomicrobia phylum.</title>
        <authorList>
            <person name="Spring S."/>
            <person name="Bunk B."/>
            <person name="Sproer C."/>
            <person name="Klenk H.-P."/>
        </authorList>
    </citation>
    <scope>NUCLEOTIDE SEQUENCE [LARGE SCALE GENOMIC DNA]</scope>
    <source>
        <strain evidence="4">L21-Fru-AB</strain>
    </source>
</reference>
<dbReference type="EMBL" id="CP010904">
    <property type="protein sequence ID" value="AKJ65051.1"/>
    <property type="molecule type" value="Genomic_DNA"/>
</dbReference>
<dbReference type="Gene3D" id="3.30.420.150">
    <property type="entry name" value="Exopolyphosphatase. Domain 2"/>
    <property type="match status" value="1"/>
</dbReference>
<dbReference type="Pfam" id="PF02541">
    <property type="entry name" value="Ppx-GppA"/>
    <property type="match status" value="1"/>
</dbReference>
<feature type="domain" description="Ppx/GppA phosphatase C-terminal" evidence="2">
    <location>
        <begin position="320"/>
        <end position="463"/>
    </location>
</feature>
<dbReference type="SUPFAM" id="SSF109604">
    <property type="entry name" value="HD-domain/PDEase-like"/>
    <property type="match status" value="1"/>
</dbReference>
<dbReference type="Gene3D" id="1.10.3210.10">
    <property type="entry name" value="Hypothetical protein af1432"/>
    <property type="match status" value="1"/>
</dbReference>
<dbReference type="PANTHER" id="PTHR30005">
    <property type="entry name" value="EXOPOLYPHOSPHATASE"/>
    <property type="match status" value="1"/>
</dbReference>
<dbReference type="STRING" id="1307763.L21SP4_01814"/>
<dbReference type="SUPFAM" id="SSF53067">
    <property type="entry name" value="Actin-like ATPase domain"/>
    <property type="match status" value="2"/>
</dbReference>
<dbReference type="Proteomes" id="UP000035268">
    <property type="component" value="Chromosome"/>
</dbReference>
<dbReference type="GO" id="GO:0004309">
    <property type="term" value="F:exopolyphosphatase activity"/>
    <property type="evidence" value="ECO:0007669"/>
    <property type="project" value="UniProtKB-EC"/>
</dbReference>
<dbReference type="PANTHER" id="PTHR30005:SF0">
    <property type="entry name" value="RETROGRADE REGULATION PROTEIN 2"/>
    <property type="match status" value="1"/>
</dbReference>